<gene>
    <name evidence="1" type="ORF">bsdcttw_43650</name>
</gene>
<dbReference type="AlphaFoldDB" id="A0A7M3S9Q7"/>
<accession>A0A7M3S9Q7</accession>
<dbReference type="Proteomes" id="UP000515703">
    <property type="component" value="Chromosome"/>
</dbReference>
<name>A0A7M3S9Q7_9FIRM</name>
<keyword evidence="2" id="KW-1185">Reference proteome</keyword>
<protein>
    <submittedName>
        <fullName evidence="1">Uncharacterized protein</fullName>
    </submittedName>
</protein>
<evidence type="ECO:0000313" key="2">
    <source>
        <dbReference type="Proteomes" id="UP000515703"/>
    </source>
</evidence>
<sequence length="87" mass="10374">MEDDYKVVSAKLEEKSRKAEIAEEVFFMYSGAGSDKEHDLFEEVVQLRYENEKKDGEIRSLKQKLNDAYEFVKRFMIGEMTLFEKFM</sequence>
<reference evidence="1 2" key="2">
    <citation type="submission" date="2020-08" db="EMBL/GenBank/DDBJ databases">
        <authorList>
            <person name="Ueki A."/>
            <person name="Tonouchi A."/>
        </authorList>
    </citation>
    <scope>NUCLEOTIDE SEQUENCE [LARGE SCALE GENOMIC DNA]</scope>
    <source>
        <strain evidence="1 2">CTTW</strain>
    </source>
</reference>
<proteinExistence type="predicted"/>
<dbReference type="KEGG" id="acht:bsdcttw_43650"/>
<dbReference type="EMBL" id="AP023368">
    <property type="protein sequence ID" value="BCK01325.1"/>
    <property type="molecule type" value="Genomic_DNA"/>
</dbReference>
<reference evidence="1 2" key="1">
    <citation type="submission" date="2020-08" db="EMBL/GenBank/DDBJ databases">
        <title>Draft genome sequencing of an Anaerocolumna strain isolated from anoxic soil subjected to BSD treatment.</title>
        <authorList>
            <person name="Uek A."/>
            <person name="Tonouchi A."/>
        </authorList>
    </citation>
    <scope>NUCLEOTIDE SEQUENCE [LARGE SCALE GENOMIC DNA]</scope>
    <source>
        <strain evidence="1 2">CTTW</strain>
    </source>
</reference>
<evidence type="ECO:0000313" key="1">
    <source>
        <dbReference type="EMBL" id="BCK01325.1"/>
    </source>
</evidence>
<organism evidence="1 2">
    <name type="scientific">Anaerocolumna chitinilytica</name>
    <dbReference type="NCBI Taxonomy" id="1727145"/>
    <lineage>
        <taxon>Bacteria</taxon>
        <taxon>Bacillati</taxon>
        <taxon>Bacillota</taxon>
        <taxon>Clostridia</taxon>
        <taxon>Lachnospirales</taxon>
        <taxon>Lachnospiraceae</taxon>
        <taxon>Anaerocolumna</taxon>
    </lineage>
</organism>